<evidence type="ECO:0000313" key="9">
    <source>
        <dbReference type="Proteomes" id="UP001631957"/>
    </source>
</evidence>
<name>A0ABW9HYV5_9ACTN</name>
<evidence type="ECO:0000313" key="8">
    <source>
        <dbReference type="EMBL" id="MFM9613285.1"/>
    </source>
</evidence>
<dbReference type="Pfam" id="PF01385">
    <property type="entry name" value="OrfB_IS605"/>
    <property type="match status" value="1"/>
</dbReference>
<evidence type="ECO:0000256" key="1">
    <source>
        <dbReference type="ARBA" id="ARBA00008761"/>
    </source>
</evidence>
<keyword evidence="9" id="KW-1185">Reference proteome</keyword>
<keyword evidence="8" id="KW-0255">Endonuclease</keyword>
<dbReference type="RefSeq" id="WP_079056996.1">
    <property type="nucleotide sequence ID" value="NZ_JBJVNI010000019.1"/>
</dbReference>
<evidence type="ECO:0000256" key="4">
    <source>
        <dbReference type="ARBA" id="ARBA00023172"/>
    </source>
</evidence>
<comment type="similarity">
    <text evidence="1">In the C-terminal section; belongs to the transposase 35 family.</text>
</comment>
<sequence>MTTMRETGEESGHARYTYRLRVSSTARAGLDAEWARCRWVWNECVAMSRKVHGLNKDAAGKVTCGPAQLDRMLTGARTAMAWLRAGASVPQQQIIRDFGTSRAKALKDIKAGLPMRQRAGMPRIKRKRDALPSMNYTRRGFRLKDGRLHLAGGIVLTVVWSRALPTDPTSVRVYRDSLGHWYASFVVAAILEPLPATGRAIGIDWGVRETATTTSDAHDLPHAQHGKTAAQKLARYQKQMARRKPTRGKAASKGYRAAARAAAKVHKKVTRQRQDTGRKWAKAVVQDFDQLAVEDFRPKFLAKSTMARKAADAAIGATRAALTEMARKHGRIVHLVHPAHTTMDCSECGARTKHALPLSERTYACTACGAVSPRDKNSARVMLVRAGLTPAGTDGGRPPGAPLPQAA</sequence>
<feature type="domain" description="Probable transposase IS891/IS1136/IS1341" evidence="6">
    <location>
        <begin position="192"/>
        <end position="296"/>
    </location>
</feature>
<keyword evidence="3" id="KW-0238">DNA-binding</keyword>
<evidence type="ECO:0000256" key="5">
    <source>
        <dbReference type="SAM" id="MobiDB-lite"/>
    </source>
</evidence>
<dbReference type="Proteomes" id="UP001631957">
    <property type="component" value="Unassembled WGS sequence"/>
</dbReference>
<dbReference type="NCBIfam" id="NF040570">
    <property type="entry name" value="guided_TnpB"/>
    <property type="match status" value="1"/>
</dbReference>
<evidence type="ECO:0000256" key="3">
    <source>
        <dbReference type="ARBA" id="ARBA00023125"/>
    </source>
</evidence>
<keyword evidence="8" id="KW-0540">Nuclease</keyword>
<comment type="caution">
    <text evidence="8">The sequence shown here is derived from an EMBL/GenBank/DDBJ whole genome shotgun (WGS) entry which is preliminary data.</text>
</comment>
<dbReference type="InterPro" id="IPR010095">
    <property type="entry name" value="Cas12f1-like_TNB"/>
</dbReference>
<dbReference type="Pfam" id="PF07282">
    <property type="entry name" value="Cas12f1-like_TNB"/>
    <property type="match status" value="1"/>
</dbReference>
<proteinExistence type="inferred from homology"/>
<organism evidence="8 9">
    <name type="scientific">Streptomyces niveiscabiei</name>
    <dbReference type="NCBI Taxonomy" id="164115"/>
    <lineage>
        <taxon>Bacteria</taxon>
        <taxon>Bacillati</taxon>
        <taxon>Actinomycetota</taxon>
        <taxon>Actinomycetes</taxon>
        <taxon>Kitasatosporales</taxon>
        <taxon>Streptomycetaceae</taxon>
        <taxon>Streptomyces</taxon>
    </lineage>
</organism>
<keyword evidence="8" id="KW-0378">Hydrolase</keyword>
<keyword evidence="2" id="KW-0815">Transposition</keyword>
<keyword evidence="4" id="KW-0233">DNA recombination</keyword>
<evidence type="ECO:0000256" key="2">
    <source>
        <dbReference type="ARBA" id="ARBA00022578"/>
    </source>
</evidence>
<gene>
    <name evidence="8" type="ORF">ACKI18_31925</name>
</gene>
<dbReference type="GO" id="GO:0004519">
    <property type="term" value="F:endonuclease activity"/>
    <property type="evidence" value="ECO:0007669"/>
    <property type="project" value="UniProtKB-KW"/>
</dbReference>
<accession>A0ABW9HYV5</accession>
<protein>
    <submittedName>
        <fullName evidence="8">RNA-guided endonuclease InsQ/TnpB family protein</fullName>
    </submittedName>
</protein>
<feature type="region of interest" description="Disordered" evidence="5">
    <location>
        <begin position="388"/>
        <end position="407"/>
    </location>
</feature>
<dbReference type="EMBL" id="JBJVNI010000019">
    <property type="protein sequence ID" value="MFM9613285.1"/>
    <property type="molecule type" value="Genomic_DNA"/>
</dbReference>
<evidence type="ECO:0000259" key="7">
    <source>
        <dbReference type="Pfam" id="PF07282"/>
    </source>
</evidence>
<evidence type="ECO:0000259" key="6">
    <source>
        <dbReference type="Pfam" id="PF01385"/>
    </source>
</evidence>
<dbReference type="InterPro" id="IPR001959">
    <property type="entry name" value="Transposase"/>
</dbReference>
<feature type="domain" description="Cas12f1-like TNB" evidence="7">
    <location>
        <begin position="319"/>
        <end position="381"/>
    </location>
</feature>
<reference evidence="8 9" key="1">
    <citation type="submission" date="2024-12" db="EMBL/GenBank/DDBJ databases">
        <title>Forecasting of Potato common scab and diversities of Pathogenic streptomyces spp. in china.</title>
        <authorList>
            <person name="Handique U."/>
            <person name="Wu J."/>
        </authorList>
    </citation>
    <scope>NUCLEOTIDE SEQUENCE [LARGE SCALE GENOMIC DNA]</scope>
    <source>
        <strain evidence="8 9">ZRIMU1530</strain>
    </source>
</reference>